<dbReference type="PATRIC" id="fig|1263867.3.peg.1088"/>
<protein>
    <submittedName>
        <fullName evidence="1">Uncharacterized protein</fullName>
    </submittedName>
</protein>
<dbReference type="RefSeq" id="WP_008654427.1">
    <property type="nucleotide sequence ID" value="NZ_ANMO01000057.1"/>
</dbReference>
<dbReference type="Proteomes" id="UP000011529">
    <property type="component" value="Unassembled WGS sequence"/>
</dbReference>
<dbReference type="EMBL" id="ANMO01000057">
    <property type="protein sequence ID" value="EMB18243.1"/>
    <property type="molecule type" value="Genomic_DNA"/>
</dbReference>
<organism evidence="1 2">
    <name type="scientific">Rhodopirellula europaea 6C</name>
    <dbReference type="NCBI Taxonomy" id="1263867"/>
    <lineage>
        <taxon>Bacteria</taxon>
        <taxon>Pseudomonadati</taxon>
        <taxon>Planctomycetota</taxon>
        <taxon>Planctomycetia</taxon>
        <taxon>Pirellulales</taxon>
        <taxon>Pirellulaceae</taxon>
        <taxon>Rhodopirellula</taxon>
    </lineage>
</organism>
<dbReference type="AlphaFoldDB" id="M2B957"/>
<gene>
    <name evidence="1" type="ORF">RE6C_01026</name>
</gene>
<reference evidence="1" key="1">
    <citation type="submission" date="2012-11" db="EMBL/GenBank/DDBJ databases">
        <title>Permanent draft genomes of Rhodopirellula europaea strain SH398 and 6C.</title>
        <authorList>
            <person name="Richter M."/>
            <person name="Richter-Heitmann T."/>
            <person name="Frank C."/>
            <person name="Harder J."/>
            <person name="Glockner F.O."/>
        </authorList>
    </citation>
    <scope>NUCLEOTIDE SEQUENCE</scope>
    <source>
        <strain evidence="1">6C</strain>
    </source>
</reference>
<name>M2B957_9BACT</name>
<proteinExistence type="predicted"/>
<keyword evidence="2" id="KW-1185">Reference proteome</keyword>
<sequence length="128" mass="14669">MATYYFYDISPADDADCLSIDDVVTRVADTFPRHEISAEEAQSDAKKRLAALEGLNAPEEICRIYREGKPVRCRIAEPDAKEYLEFDVWENQGIQIYPYPKDVENCCLPLAHKLAELLGYRLACEEYD</sequence>
<evidence type="ECO:0000313" key="1">
    <source>
        <dbReference type="EMBL" id="EMB18243.1"/>
    </source>
</evidence>
<evidence type="ECO:0000313" key="2">
    <source>
        <dbReference type="Proteomes" id="UP000011529"/>
    </source>
</evidence>
<reference evidence="1" key="2">
    <citation type="journal article" date="2013" name="Mar. Genomics">
        <title>Expression of sulfatases in Rhodopirellula baltica and the diversity of sulfatases in the genus Rhodopirellula.</title>
        <authorList>
            <person name="Wegner C.E."/>
            <person name="Richter-Heitmann T."/>
            <person name="Klindworth A."/>
            <person name="Klockow C."/>
            <person name="Richter M."/>
            <person name="Achstetter T."/>
            <person name="Glockner F.O."/>
            <person name="Harder J."/>
        </authorList>
    </citation>
    <scope>NUCLEOTIDE SEQUENCE [LARGE SCALE GENOMIC DNA]</scope>
    <source>
        <strain evidence="1">6C</strain>
    </source>
</reference>
<comment type="caution">
    <text evidence="1">The sequence shown here is derived from an EMBL/GenBank/DDBJ whole genome shotgun (WGS) entry which is preliminary data.</text>
</comment>
<accession>M2B957</accession>